<name>A0A8T0ICL7_CERPU</name>
<evidence type="ECO:0000313" key="3">
    <source>
        <dbReference type="Proteomes" id="UP000822688"/>
    </source>
</evidence>
<feature type="compositionally biased region" description="Low complexity" evidence="1">
    <location>
        <begin position="34"/>
        <end position="44"/>
    </location>
</feature>
<dbReference type="Proteomes" id="UP000822688">
    <property type="component" value="Chromosome 4"/>
</dbReference>
<dbReference type="EMBL" id="CM026424">
    <property type="protein sequence ID" value="KAG0581142.1"/>
    <property type="molecule type" value="Genomic_DNA"/>
</dbReference>
<evidence type="ECO:0000256" key="1">
    <source>
        <dbReference type="SAM" id="MobiDB-lite"/>
    </source>
</evidence>
<gene>
    <name evidence="2" type="ORF">KC19_4G228100</name>
</gene>
<keyword evidence="3" id="KW-1185">Reference proteome</keyword>
<proteinExistence type="predicted"/>
<protein>
    <submittedName>
        <fullName evidence="2">Uncharacterized protein</fullName>
    </submittedName>
</protein>
<sequence length="133" mass="15138">MLAHHSSMTPTWIPIITNCSLSYRPRIYTPSPAPSLLSLTNTTPHPTPLPPSSPLQPPLPRPPTHHQSRHSTRPRRHHHPNSNRHHSARASQLTAPKYTHPHKHSHPQNKQLPTPHSRPPTPEELATFRRHDT</sequence>
<evidence type="ECO:0000313" key="2">
    <source>
        <dbReference type="EMBL" id="KAG0581142.1"/>
    </source>
</evidence>
<feature type="region of interest" description="Disordered" evidence="1">
    <location>
        <begin position="27"/>
        <end position="133"/>
    </location>
</feature>
<comment type="caution">
    <text evidence="2">The sequence shown here is derived from an EMBL/GenBank/DDBJ whole genome shotgun (WGS) entry which is preliminary data.</text>
</comment>
<dbReference type="AlphaFoldDB" id="A0A8T0ICL7"/>
<feature type="compositionally biased region" description="Pro residues" evidence="1">
    <location>
        <begin position="45"/>
        <end position="62"/>
    </location>
</feature>
<organism evidence="2 3">
    <name type="scientific">Ceratodon purpureus</name>
    <name type="common">Fire moss</name>
    <name type="synonym">Dicranum purpureum</name>
    <dbReference type="NCBI Taxonomy" id="3225"/>
    <lineage>
        <taxon>Eukaryota</taxon>
        <taxon>Viridiplantae</taxon>
        <taxon>Streptophyta</taxon>
        <taxon>Embryophyta</taxon>
        <taxon>Bryophyta</taxon>
        <taxon>Bryophytina</taxon>
        <taxon>Bryopsida</taxon>
        <taxon>Dicranidae</taxon>
        <taxon>Pseudoditrichales</taxon>
        <taxon>Ditrichaceae</taxon>
        <taxon>Ceratodon</taxon>
    </lineage>
</organism>
<feature type="compositionally biased region" description="Basic residues" evidence="1">
    <location>
        <begin position="63"/>
        <end position="88"/>
    </location>
</feature>
<accession>A0A8T0ICL7</accession>
<reference evidence="2" key="1">
    <citation type="submission" date="2020-06" db="EMBL/GenBank/DDBJ databases">
        <title>WGS assembly of Ceratodon purpureus strain R40.</title>
        <authorList>
            <person name="Carey S.B."/>
            <person name="Jenkins J."/>
            <person name="Shu S."/>
            <person name="Lovell J.T."/>
            <person name="Sreedasyam A."/>
            <person name="Maumus F."/>
            <person name="Tiley G.P."/>
            <person name="Fernandez-Pozo N."/>
            <person name="Barry K."/>
            <person name="Chen C."/>
            <person name="Wang M."/>
            <person name="Lipzen A."/>
            <person name="Daum C."/>
            <person name="Saski C.A."/>
            <person name="Payton A.C."/>
            <person name="Mcbreen J.C."/>
            <person name="Conrad R.E."/>
            <person name="Kollar L.M."/>
            <person name="Olsson S."/>
            <person name="Huttunen S."/>
            <person name="Landis J.B."/>
            <person name="Wickett N.J."/>
            <person name="Johnson M.G."/>
            <person name="Rensing S.A."/>
            <person name="Grimwood J."/>
            <person name="Schmutz J."/>
            <person name="Mcdaniel S.F."/>
        </authorList>
    </citation>
    <scope>NUCLEOTIDE SEQUENCE</scope>
    <source>
        <strain evidence="2">R40</strain>
    </source>
</reference>